<dbReference type="EMBL" id="GGEC01092885">
    <property type="protein sequence ID" value="MBX73369.1"/>
    <property type="molecule type" value="Transcribed_RNA"/>
</dbReference>
<dbReference type="AlphaFoldDB" id="A0A2P2R268"/>
<accession>A0A2P2R268</accession>
<evidence type="ECO:0000313" key="1">
    <source>
        <dbReference type="EMBL" id="MBX73369.1"/>
    </source>
</evidence>
<protein>
    <submittedName>
        <fullName evidence="1">Uncharacterized protein</fullName>
    </submittedName>
</protein>
<sequence>MKKFAKPYIIQVATVMKPQYGKFIVVLKVCTIKIYQTVKDFVKAASAYHQQVQCILKDNKLTRPLATMELSWFLVCNL</sequence>
<dbReference type="PANTHER" id="PTHR34360:SF1">
    <property type="entry name" value="OS08G0519400 PROTEIN"/>
    <property type="match status" value="1"/>
</dbReference>
<proteinExistence type="predicted"/>
<dbReference type="PANTHER" id="PTHR34360">
    <property type="entry name" value="OS08G0519400 PROTEIN"/>
    <property type="match status" value="1"/>
</dbReference>
<organism evidence="1">
    <name type="scientific">Rhizophora mucronata</name>
    <name type="common">Asiatic mangrove</name>
    <dbReference type="NCBI Taxonomy" id="61149"/>
    <lineage>
        <taxon>Eukaryota</taxon>
        <taxon>Viridiplantae</taxon>
        <taxon>Streptophyta</taxon>
        <taxon>Embryophyta</taxon>
        <taxon>Tracheophyta</taxon>
        <taxon>Spermatophyta</taxon>
        <taxon>Magnoliopsida</taxon>
        <taxon>eudicotyledons</taxon>
        <taxon>Gunneridae</taxon>
        <taxon>Pentapetalae</taxon>
        <taxon>rosids</taxon>
        <taxon>fabids</taxon>
        <taxon>Malpighiales</taxon>
        <taxon>Rhizophoraceae</taxon>
        <taxon>Rhizophora</taxon>
    </lineage>
</organism>
<reference evidence="1" key="1">
    <citation type="submission" date="2018-02" db="EMBL/GenBank/DDBJ databases">
        <title>Rhizophora mucronata_Transcriptome.</title>
        <authorList>
            <person name="Meera S.P."/>
            <person name="Sreeshan A."/>
            <person name="Augustine A."/>
        </authorList>
    </citation>
    <scope>NUCLEOTIDE SEQUENCE</scope>
    <source>
        <tissue evidence="1">Leaf</tissue>
    </source>
</reference>
<name>A0A2P2R268_RHIMU</name>